<dbReference type="GO" id="GO:0019005">
    <property type="term" value="C:SCF ubiquitin ligase complex"/>
    <property type="evidence" value="ECO:0007669"/>
    <property type="project" value="TreeGrafter"/>
</dbReference>
<evidence type="ECO:0000313" key="4">
    <source>
        <dbReference type="Proteomes" id="UP000195871"/>
    </source>
</evidence>
<dbReference type="AlphaFoldDB" id="A0A099P1C7"/>
<dbReference type="SUPFAM" id="SSF81383">
    <property type="entry name" value="F-box domain"/>
    <property type="match status" value="1"/>
</dbReference>
<comment type="caution">
    <text evidence="1">The sequence shown here is derived from an EMBL/GenBank/DDBJ whole genome shotgun (WGS) entry which is preliminary data.</text>
</comment>
<dbReference type="Proteomes" id="UP000195871">
    <property type="component" value="Unassembled WGS sequence"/>
</dbReference>
<reference evidence="1" key="2">
    <citation type="submission" date="2014-08" db="EMBL/GenBank/DDBJ databases">
        <title>Exploiting Issatchenkia orientalis SD108 for Succinic Acid Production.</title>
        <authorList>
            <person name="Xiao H."/>
            <person name="Shao Z."/>
            <person name="Jiang Y."/>
            <person name="Dole S."/>
            <person name="Zhao H."/>
        </authorList>
    </citation>
    <scope>NUCLEOTIDE SEQUENCE [LARGE SCALE GENOMIC DNA]</scope>
    <source>
        <strain evidence="1">SD108</strain>
    </source>
</reference>
<dbReference type="PANTHER" id="PTHR13318">
    <property type="entry name" value="PARTNER OF PAIRED, ISOFORM B-RELATED"/>
    <property type="match status" value="1"/>
</dbReference>
<dbReference type="EMBL" id="NHMM01000002">
    <property type="protein sequence ID" value="OUT23309.1"/>
    <property type="molecule type" value="Genomic_DNA"/>
</dbReference>
<reference evidence="2 4" key="3">
    <citation type="submission" date="2017-05" db="EMBL/GenBank/DDBJ databases">
        <title>The Genome Sequence of Candida krusei Ckrusei653.</title>
        <authorList>
            <person name="Cuomo C."/>
            <person name="Forche A."/>
            <person name="Young S."/>
            <person name="Abouelleil A."/>
            <person name="Cao P."/>
            <person name="Chapman S."/>
            <person name="Cusick C."/>
            <person name="Shea T."/>
            <person name="Nusbaum C."/>
            <person name="Birren B."/>
        </authorList>
    </citation>
    <scope>NUCLEOTIDE SEQUENCE [LARGE SCALE GENOMIC DNA]</scope>
    <source>
        <strain evidence="2 4">Ckrusei653</strain>
    </source>
</reference>
<reference evidence="3" key="1">
    <citation type="journal article" date="2014" name="Microb. Cell Fact.">
        <title>Exploiting Issatchenkia orientalis SD108 for succinic acid production.</title>
        <authorList>
            <person name="Xiao H."/>
            <person name="Shao Z."/>
            <person name="Jiang Y."/>
            <person name="Dole S."/>
            <person name="Zhao H."/>
        </authorList>
    </citation>
    <scope>NUCLEOTIDE SEQUENCE [LARGE SCALE GENOMIC DNA]</scope>
    <source>
        <strain evidence="3">SD108</strain>
    </source>
</reference>
<dbReference type="InterPro" id="IPR032675">
    <property type="entry name" value="LRR_dom_sf"/>
</dbReference>
<organism evidence="1 3">
    <name type="scientific">Pichia kudriavzevii</name>
    <name type="common">Yeast</name>
    <name type="synonym">Issatchenkia orientalis</name>
    <dbReference type="NCBI Taxonomy" id="4909"/>
    <lineage>
        <taxon>Eukaryota</taxon>
        <taxon>Fungi</taxon>
        <taxon>Dikarya</taxon>
        <taxon>Ascomycota</taxon>
        <taxon>Saccharomycotina</taxon>
        <taxon>Pichiomycetes</taxon>
        <taxon>Pichiales</taxon>
        <taxon>Pichiaceae</taxon>
        <taxon>Pichia</taxon>
    </lineage>
</organism>
<sequence length="620" mass="71802">MPPNENIFKEGVNLFKQQRYEESITIFKNLVKEYQLEDQPGDTQRKNFVNLLDCLSASYSKVQKLDRSIKCAEKMIDVDPFGCKGYLRLAKVYRLQDRENNAYEILKHGYLKIKEEKMKPQYTLFNETLYKQLKEELKLAKKRKGFRERSYDPLKDFPDEIIGIIFSEFSPYFNLQCLIVSKLWYKRLVCVPYIFNNCHLKKNIRKQEFDRFLGFVSLVSSGSHNFVKSINIQPHKTVEQTIINDIFKREIKVENLSIELESLNLFSLTRSMKNSKLELSSIKSLSIDLPIITNENTSIEAVLSKCPNVSKFVIKIPKYDSRSHDTLNTPITFPSLTSLTIVVERSMQKHQLNNVIINNFLLRNNFPSLEHLSFSKVNLCFEVFQKIITTKLKTIELELVPNICIIRLTNLLISQVGNKVEGRLEELRIVENDVTMEVPSPNWELELTKFQVYKNLKTLVLRHSHVTPKLLLAILISTSCELEELHLILNSNIVFGSNRPSTSNRPLYGSVDIIEVIEKIPRIKQLSLVGCFGMDNTAIIRMAKHIAIGNLFGHLSYLNLSLNKIDGRGILQLLGKTPKLKLETLVINFTKVDANTVRYLRELRVCKKIEYKMDDRVSLL</sequence>
<dbReference type="EMBL" id="JQFK01000016">
    <property type="protein sequence ID" value="KGK38720.1"/>
    <property type="molecule type" value="Genomic_DNA"/>
</dbReference>
<dbReference type="Gene3D" id="1.25.40.10">
    <property type="entry name" value="Tetratricopeptide repeat domain"/>
    <property type="match status" value="1"/>
</dbReference>
<dbReference type="SUPFAM" id="SSF48452">
    <property type="entry name" value="TPR-like"/>
    <property type="match status" value="1"/>
</dbReference>
<dbReference type="VEuPathDB" id="FungiDB:C5L36_0A04190"/>
<dbReference type="InterPro" id="IPR036047">
    <property type="entry name" value="F-box-like_dom_sf"/>
</dbReference>
<evidence type="ECO:0008006" key="5">
    <source>
        <dbReference type="Google" id="ProtNLM"/>
    </source>
</evidence>
<gene>
    <name evidence="2" type="ORF">CAS74_001627</name>
    <name evidence="1" type="ORF">JL09_g2155</name>
</gene>
<dbReference type="Proteomes" id="UP000029867">
    <property type="component" value="Unassembled WGS sequence"/>
</dbReference>
<protein>
    <recommendedName>
        <fullName evidence="5">Protein DIA2</fullName>
    </recommendedName>
</protein>
<dbReference type="Gene3D" id="3.80.10.10">
    <property type="entry name" value="Ribonuclease Inhibitor"/>
    <property type="match status" value="1"/>
</dbReference>
<dbReference type="SUPFAM" id="SSF52047">
    <property type="entry name" value="RNI-like"/>
    <property type="match status" value="1"/>
</dbReference>
<evidence type="ECO:0000313" key="3">
    <source>
        <dbReference type="Proteomes" id="UP000029867"/>
    </source>
</evidence>
<dbReference type="GO" id="GO:0031146">
    <property type="term" value="P:SCF-dependent proteasomal ubiquitin-dependent protein catabolic process"/>
    <property type="evidence" value="ECO:0007669"/>
    <property type="project" value="TreeGrafter"/>
</dbReference>
<evidence type="ECO:0000313" key="1">
    <source>
        <dbReference type="EMBL" id="KGK38720.1"/>
    </source>
</evidence>
<dbReference type="InterPro" id="IPR011990">
    <property type="entry name" value="TPR-like_helical_dom_sf"/>
</dbReference>
<proteinExistence type="predicted"/>
<accession>A0A099P1C7</accession>
<name>A0A099P1C7_PICKU</name>
<dbReference type="eggNOG" id="ENOG502S69X">
    <property type="taxonomic scope" value="Eukaryota"/>
</dbReference>
<evidence type="ECO:0000313" key="2">
    <source>
        <dbReference type="EMBL" id="OUT23309.1"/>
    </source>
</evidence>
<dbReference type="HOGENOM" id="CLU_023422_0_0_1"/>